<comment type="caution">
    <text evidence="2">The sequence shown here is derived from an EMBL/GenBank/DDBJ whole genome shotgun (WGS) entry which is preliminary data.</text>
</comment>
<dbReference type="Proteomes" id="UP000015750">
    <property type="component" value="Unassembled WGS sequence"/>
</dbReference>
<dbReference type="EMBL" id="ATIR01000044">
    <property type="protein sequence ID" value="EPI08728.1"/>
    <property type="molecule type" value="Genomic_DNA"/>
</dbReference>
<reference evidence="2 3" key="1">
    <citation type="submission" date="2013-06" db="EMBL/GenBank/DDBJ databases">
        <authorList>
            <person name="Weinstock G."/>
            <person name="Sodergren E."/>
            <person name="Lobos E.A."/>
            <person name="Fulton L."/>
            <person name="Fulton R."/>
            <person name="Courtney L."/>
            <person name="Fronick C."/>
            <person name="O'Laughlin M."/>
            <person name="Godfrey J."/>
            <person name="Wilson R.M."/>
            <person name="Miner T."/>
            <person name="Farmer C."/>
            <person name="Delehaunty K."/>
            <person name="Cordes M."/>
            <person name="Minx P."/>
            <person name="Tomlinson C."/>
            <person name="Chen J."/>
            <person name="Wollam A."/>
            <person name="Pepin K.H."/>
            <person name="Bhonagiri V."/>
            <person name="Zhang X."/>
            <person name="Warren W."/>
            <person name="Mitreva M."/>
            <person name="Mardis E.R."/>
            <person name="Wilson R.K."/>
        </authorList>
    </citation>
    <scope>NUCLEOTIDE SEQUENCE [LARGE SCALE GENOMIC DNA]</scope>
    <source>
        <strain evidence="2 3">RP2S-4</strain>
    </source>
</reference>
<dbReference type="AlphaFoldDB" id="A0ABC9TLH1"/>
<evidence type="ECO:0000313" key="2">
    <source>
        <dbReference type="EMBL" id="EPI08728.1"/>
    </source>
</evidence>
<accession>A0ABC9TLH1</accession>
<organism evidence="2 3">
    <name type="scientific">Enterococcus faecalis RP2S-4</name>
    <dbReference type="NCBI Taxonomy" id="1244145"/>
    <lineage>
        <taxon>Bacteria</taxon>
        <taxon>Bacillati</taxon>
        <taxon>Bacillota</taxon>
        <taxon>Bacilli</taxon>
        <taxon>Lactobacillales</taxon>
        <taxon>Enterococcaceae</taxon>
        <taxon>Enterococcus</taxon>
    </lineage>
</organism>
<sequence>MVNNKKQKQYLRGLLLMVLIGLVIVASPLYVKGKEEVTEEIRQNPIESNVLMNLTAVSYNQRTHYMEATFNLENSEGDTPELSELVNLVYSIDVASKKNNQEYKPKVTRVDDQYLVVSIPNVPEEFDYMRFVVTPKSLEKSKEAYEPIKFYISQAHVKADKDLKEGSITTYEQQFVSFKQRQMDGLIKKQEAAIKESNEKIRDNKVTIEKLKQEMMYQTTDEQEQTRASITSIEAENTLQKQLIEQSEKAIEKLQEKRKLVEEKYR</sequence>
<proteinExistence type="predicted"/>
<protein>
    <submittedName>
        <fullName evidence="2">Uncharacterized protein</fullName>
    </submittedName>
</protein>
<evidence type="ECO:0000256" key="1">
    <source>
        <dbReference type="SAM" id="Coils"/>
    </source>
</evidence>
<keyword evidence="1" id="KW-0175">Coiled coil</keyword>
<feature type="coiled-coil region" evidence="1">
    <location>
        <begin position="194"/>
        <end position="264"/>
    </location>
</feature>
<evidence type="ECO:0000313" key="3">
    <source>
        <dbReference type="Proteomes" id="UP000015750"/>
    </source>
</evidence>
<name>A0ABC9TLH1_ENTFL</name>
<gene>
    <name evidence="2" type="ORF">D358_01503</name>
</gene>